<feature type="binding site" evidence="12">
    <location>
        <position position="87"/>
    </location>
    <ligand>
        <name>Na(+)</name>
        <dbReference type="ChEBI" id="CHEBI:29101"/>
        <note>structural</note>
    </ligand>
</feature>
<organism evidence="13 14">
    <name type="scientific">Natronospira elongata</name>
    <dbReference type="NCBI Taxonomy" id="3110268"/>
    <lineage>
        <taxon>Bacteria</taxon>
        <taxon>Pseudomonadati</taxon>
        <taxon>Pseudomonadota</taxon>
        <taxon>Gammaproteobacteria</taxon>
        <taxon>Natronospirales</taxon>
        <taxon>Natronospiraceae</taxon>
        <taxon>Natronospira</taxon>
    </lineage>
</organism>
<dbReference type="GO" id="GO:0046872">
    <property type="term" value="F:metal ion binding"/>
    <property type="evidence" value="ECO:0007669"/>
    <property type="project" value="UniProtKB-KW"/>
</dbReference>
<keyword evidence="14" id="KW-1185">Reference proteome</keyword>
<comment type="activity regulation">
    <text evidence="12">Na(+) is not transported, but it plays an essential structural role and its presence is essential for fluoride channel function.</text>
</comment>
<proteinExistence type="inferred from homology"/>
<feature type="transmembrane region" description="Helical" evidence="12">
    <location>
        <begin position="75"/>
        <end position="97"/>
    </location>
</feature>
<keyword evidence="2 12" id="KW-1003">Cell membrane</keyword>
<dbReference type="PANTHER" id="PTHR28259">
    <property type="entry name" value="FLUORIDE EXPORT PROTEIN 1-RELATED"/>
    <property type="match status" value="1"/>
</dbReference>
<dbReference type="GO" id="GO:0140114">
    <property type="term" value="P:cellular detoxification of fluoride"/>
    <property type="evidence" value="ECO:0007669"/>
    <property type="project" value="UniProtKB-UniRule"/>
</dbReference>
<keyword evidence="8 12" id="KW-0472">Membrane</keyword>
<feature type="transmembrane region" description="Helical" evidence="12">
    <location>
        <begin position="109"/>
        <end position="134"/>
    </location>
</feature>
<keyword evidence="12" id="KW-0813">Transport</keyword>
<comment type="subcellular location">
    <subcellularLocation>
        <location evidence="1 12">Cell membrane</location>
        <topology evidence="1 12">Multi-pass membrane protein</topology>
    </subcellularLocation>
</comment>
<dbReference type="HAMAP" id="MF_00454">
    <property type="entry name" value="FluC"/>
    <property type="match status" value="1"/>
</dbReference>
<evidence type="ECO:0000256" key="10">
    <source>
        <dbReference type="ARBA" id="ARBA00035120"/>
    </source>
</evidence>
<keyword evidence="12" id="KW-0479">Metal-binding</keyword>
<keyword evidence="9 12" id="KW-0407">Ion channel</keyword>
<evidence type="ECO:0000256" key="6">
    <source>
        <dbReference type="ARBA" id="ARBA00023053"/>
    </source>
</evidence>
<accession>A0AAP6JD60</accession>
<evidence type="ECO:0000256" key="2">
    <source>
        <dbReference type="ARBA" id="ARBA00022475"/>
    </source>
</evidence>
<name>A0AAP6JD60_9GAMM</name>
<dbReference type="InterPro" id="IPR003691">
    <property type="entry name" value="FluC"/>
</dbReference>
<dbReference type="EMBL" id="JAYGII010000001">
    <property type="protein sequence ID" value="MEA5444351.1"/>
    <property type="molecule type" value="Genomic_DNA"/>
</dbReference>
<keyword evidence="6 12" id="KW-0915">Sodium</keyword>
<dbReference type="PANTHER" id="PTHR28259:SF1">
    <property type="entry name" value="FLUORIDE EXPORT PROTEIN 1-RELATED"/>
    <property type="match status" value="1"/>
</dbReference>
<keyword evidence="3" id="KW-0997">Cell inner membrane</keyword>
<evidence type="ECO:0000256" key="5">
    <source>
        <dbReference type="ARBA" id="ARBA00022989"/>
    </source>
</evidence>
<evidence type="ECO:0000256" key="11">
    <source>
        <dbReference type="ARBA" id="ARBA00035585"/>
    </source>
</evidence>
<evidence type="ECO:0000313" key="14">
    <source>
        <dbReference type="Proteomes" id="UP001302316"/>
    </source>
</evidence>
<evidence type="ECO:0000256" key="3">
    <source>
        <dbReference type="ARBA" id="ARBA00022519"/>
    </source>
</evidence>
<reference evidence="13 14" key="1">
    <citation type="submission" date="2023-12" db="EMBL/GenBank/DDBJ databases">
        <title>Whole-genome sequencing of halo(alkali)philic microorganisms from hypersaline lakes.</title>
        <authorList>
            <person name="Sorokin D.Y."/>
            <person name="Merkel A.Y."/>
            <person name="Messina E."/>
            <person name="Yakimov M."/>
        </authorList>
    </citation>
    <scope>NUCLEOTIDE SEQUENCE [LARGE SCALE GENOMIC DNA]</scope>
    <source>
        <strain evidence="13 14">AB-CW1</strain>
    </source>
</reference>
<evidence type="ECO:0000256" key="1">
    <source>
        <dbReference type="ARBA" id="ARBA00004651"/>
    </source>
</evidence>
<gene>
    <name evidence="12" type="primary">fluC</name>
    <name evidence="12" type="synonym">crcB</name>
    <name evidence="13" type="ORF">VCB98_00780</name>
</gene>
<keyword evidence="5 12" id="KW-1133">Transmembrane helix</keyword>
<feature type="transmembrane region" description="Helical" evidence="12">
    <location>
        <begin position="37"/>
        <end position="63"/>
    </location>
</feature>
<protein>
    <recommendedName>
        <fullName evidence="12">Fluoride-specific ion channel FluC</fullName>
    </recommendedName>
</protein>
<sequence length="153" mass="16182">MSANGITLRLLPFVALGGALGSGLRHGLQLLLGEPGGALMPIGIEATLTANLLGSLLIGALAVSMRWHESLKGRVAVQAFLLTGLLGGFTTASVFSLELLMLLESDQAGLALAYGLCTFLSCLLAAAIGYWLAWRVLRRPGLRRLARIRRRSS</sequence>
<dbReference type="GO" id="GO:0062054">
    <property type="term" value="F:fluoride channel activity"/>
    <property type="evidence" value="ECO:0007669"/>
    <property type="project" value="UniProtKB-UniRule"/>
</dbReference>
<keyword evidence="7 12" id="KW-0406">Ion transport</keyword>
<evidence type="ECO:0000313" key="13">
    <source>
        <dbReference type="EMBL" id="MEA5444351.1"/>
    </source>
</evidence>
<evidence type="ECO:0000256" key="8">
    <source>
        <dbReference type="ARBA" id="ARBA00023136"/>
    </source>
</evidence>
<dbReference type="RefSeq" id="WP_346049452.1">
    <property type="nucleotide sequence ID" value="NZ_JAYGII010000001.1"/>
</dbReference>
<dbReference type="GO" id="GO:0005886">
    <property type="term" value="C:plasma membrane"/>
    <property type="evidence" value="ECO:0007669"/>
    <property type="project" value="UniProtKB-SubCell"/>
</dbReference>
<feature type="binding site" evidence="12">
    <location>
        <position position="90"/>
    </location>
    <ligand>
        <name>Na(+)</name>
        <dbReference type="ChEBI" id="CHEBI:29101"/>
        <note>structural</note>
    </ligand>
</feature>
<comment type="similarity">
    <text evidence="10 12">Belongs to the fluoride channel Fluc/FEX (TC 1.A.43) family.</text>
</comment>
<evidence type="ECO:0000256" key="12">
    <source>
        <dbReference type="HAMAP-Rule" id="MF_00454"/>
    </source>
</evidence>
<evidence type="ECO:0000256" key="7">
    <source>
        <dbReference type="ARBA" id="ARBA00023065"/>
    </source>
</evidence>
<comment type="catalytic activity">
    <reaction evidence="11">
        <text>fluoride(in) = fluoride(out)</text>
        <dbReference type="Rhea" id="RHEA:76159"/>
        <dbReference type="ChEBI" id="CHEBI:17051"/>
    </reaction>
    <physiologicalReaction direction="left-to-right" evidence="11">
        <dbReference type="Rhea" id="RHEA:76160"/>
    </physiologicalReaction>
</comment>
<dbReference type="AlphaFoldDB" id="A0AAP6JD60"/>
<evidence type="ECO:0000256" key="4">
    <source>
        <dbReference type="ARBA" id="ARBA00022692"/>
    </source>
</evidence>
<keyword evidence="4 12" id="KW-0812">Transmembrane</keyword>
<comment type="caution">
    <text evidence="13">The sequence shown here is derived from an EMBL/GenBank/DDBJ whole genome shotgun (WGS) entry which is preliminary data.</text>
</comment>
<dbReference type="Proteomes" id="UP001302316">
    <property type="component" value="Unassembled WGS sequence"/>
</dbReference>
<evidence type="ECO:0000256" key="9">
    <source>
        <dbReference type="ARBA" id="ARBA00023303"/>
    </source>
</evidence>
<dbReference type="Pfam" id="PF02537">
    <property type="entry name" value="CRCB"/>
    <property type="match status" value="1"/>
</dbReference>
<comment type="function">
    <text evidence="12">Fluoride-specific ion channel. Important for reducing fluoride concentration in the cell, thus reducing its toxicity.</text>
</comment>